<reference evidence="3" key="1">
    <citation type="journal article" date="2019" name="Int. J. Syst. Evol. Microbiol.">
        <title>The Global Catalogue of Microorganisms (GCM) 10K type strain sequencing project: providing services to taxonomists for standard genome sequencing and annotation.</title>
        <authorList>
            <consortium name="The Broad Institute Genomics Platform"/>
            <consortium name="The Broad Institute Genome Sequencing Center for Infectious Disease"/>
            <person name="Wu L."/>
            <person name="Ma J."/>
        </authorList>
    </citation>
    <scope>NUCLEOTIDE SEQUENCE [LARGE SCALE GENOMIC DNA]</scope>
    <source>
        <strain evidence="3">CCUG 62414</strain>
    </source>
</reference>
<organism evidence="2 3">
    <name type="scientific">Mariniflexile jejuense</name>
    <dbReference type="NCBI Taxonomy" id="1173582"/>
    <lineage>
        <taxon>Bacteria</taxon>
        <taxon>Pseudomonadati</taxon>
        <taxon>Bacteroidota</taxon>
        <taxon>Flavobacteriia</taxon>
        <taxon>Flavobacteriales</taxon>
        <taxon>Flavobacteriaceae</taxon>
        <taxon>Mariniflexile</taxon>
    </lineage>
</organism>
<dbReference type="Gene3D" id="3.90.550.10">
    <property type="entry name" value="Spore Coat Polysaccharide Biosynthesis Protein SpsA, Chain A"/>
    <property type="match status" value="1"/>
</dbReference>
<evidence type="ECO:0000313" key="3">
    <source>
        <dbReference type="Proteomes" id="UP001597061"/>
    </source>
</evidence>
<proteinExistence type="predicted"/>
<evidence type="ECO:0000259" key="1">
    <source>
        <dbReference type="Pfam" id="PF00535"/>
    </source>
</evidence>
<evidence type="ECO:0000313" key="2">
    <source>
        <dbReference type="EMBL" id="MFD0989567.1"/>
    </source>
</evidence>
<sequence>MDAFLVSVIVPVYNCEHYIDKAIASALQQPEVCEVVVVNDGSTDGSETIIKQLQTQNPKIKLYHHPNKINKGRSATRNLGIQNAIGNYIAFLDADDFYLEKRFKNDQLIFEKNQEVDGVYNAIGVHFYRDATSEEREKQRLTTLKKTIEPNELFEALLYGKYGHFSILGLTIKKAIFKKVGLFNEVLQVAEDTELFFRMSLICNLFSGILNEPLAVRGIHDNNVNNDKDLYNIYIPKMYEALFFWTKNTKVCGRKIDEILKLLWLLKYKQNPKLYQAVNYWQYLFFNNTKYLFSLLSIKYFPLVRLRQKLFPFLYKSRN</sequence>
<dbReference type="Pfam" id="PF00535">
    <property type="entry name" value="Glycos_transf_2"/>
    <property type="match status" value="1"/>
</dbReference>
<name>A0ABW3JJL2_9FLAO</name>
<dbReference type="InterPro" id="IPR029044">
    <property type="entry name" value="Nucleotide-diphossugar_trans"/>
</dbReference>
<dbReference type="PANTHER" id="PTHR22916:SF3">
    <property type="entry name" value="UDP-GLCNAC:BETAGAL BETA-1,3-N-ACETYLGLUCOSAMINYLTRANSFERASE-LIKE PROTEIN 1"/>
    <property type="match status" value="1"/>
</dbReference>
<dbReference type="EMBL" id="JBHTJI010000001">
    <property type="protein sequence ID" value="MFD0989567.1"/>
    <property type="molecule type" value="Genomic_DNA"/>
</dbReference>
<dbReference type="InterPro" id="IPR001173">
    <property type="entry name" value="Glyco_trans_2-like"/>
</dbReference>
<dbReference type="SUPFAM" id="SSF53448">
    <property type="entry name" value="Nucleotide-diphospho-sugar transferases"/>
    <property type="match status" value="1"/>
</dbReference>
<keyword evidence="3" id="KW-1185">Reference proteome</keyword>
<protein>
    <submittedName>
        <fullName evidence="2">Glycosyltransferase family 2 protein</fullName>
    </submittedName>
</protein>
<feature type="domain" description="Glycosyltransferase 2-like" evidence="1">
    <location>
        <begin position="7"/>
        <end position="143"/>
    </location>
</feature>
<dbReference type="Proteomes" id="UP001597061">
    <property type="component" value="Unassembled WGS sequence"/>
</dbReference>
<dbReference type="RefSeq" id="WP_379925145.1">
    <property type="nucleotide sequence ID" value="NZ_JBHTJI010000001.1"/>
</dbReference>
<comment type="caution">
    <text evidence="2">The sequence shown here is derived from an EMBL/GenBank/DDBJ whole genome shotgun (WGS) entry which is preliminary data.</text>
</comment>
<dbReference type="PANTHER" id="PTHR22916">
    <property type="entry name" value="GLYCOSYLTRANSFERASE"/>
    <property type="match status" value="1"/>
</dbReference>
<accession>A0ABW3JJL2</accession>
<gene>
    <name evidence="2" type="ORF">ACFQ1R_05630</name>
</gene>
<dbReference type="CDD" id="cd00761">
    <property type="entry name" value="Glyco_tranf_GTA_type"/>
    <property type="match status" value="1"/>
</dbReference>